<protein>
    <submittedName>
        <fullName evidence="2">Type IV secretion protein Rhs</fullName>
    </submittedName>
</protein>
<dbReference type="Gene3D" id="2.30.110.50">
    <property type="match status" value="1"/>
</dbReference>
<dbReference type="SUPFAM" id="SSF69255">
    <property type="entry name" value="gp5 N-terminal domain-like"/>
    <property type="match status" value="1"/>
</dbReference>
<dbReference type="Pfam" id="PF04717">
    <property type="entry name" value="Phage_base_V"/>
    <property type="match status" value="1"/>
</dbReference>
<evidence type="ECO:0000259" key="1">
    <source>
        <dbReference type="Pfam" id="PF04717"/>
    </source>
</evidence>
<evidence type="ECO:0000313" key="3">
    <source>
        <dbReference type="Proteomes" id="UP000612899"/>
    </source>
</evidence>
<feature type="domain" description="Gp5/Type VI secretion system Vgr protein OB-fold" evidence="1">
    <location>
        <begin position="355"/>
        <end position="426"/>
    </location>
</feature>
<dbReference type="AlphaFoldDB" id="A0A8J3Q1T6"/>
<reference evidence="2" key="1">
    <citation type="submission" date="2021-01" db="EMBL/GenBank/DDBJ databases">
        <title>Whole genome shotgun sequence of Rhizocola hellebori NBRC 109834.</title>
        <authorList>
            <person name="Komaki H."/>
            <person name="Tamura T."/>
        </authorList>
    </citation>
    <scope>NUCLEOTIDE SEQUENCE</scope>
    <source>
        <strain evidence="2">NBRC 109834</strain>
    </source>
</reference>
<dbReference type="Pfam" id="PF05954">
    <property type="entry name" value="Phage_GPD"/>
    <property type="match status" value="1"/>
</dbReference>
<name>A0A8J3Q1T6_9ACTN</name>
<dbReference type="Gene3D" id="3.55.50.10">
    <property type="entry name" value="Baseplate protein-like domains"/>
    <property type="match status" value="1"/>
</dbReference>
<gene>
    <name evidence="2" type="ORF">Rhe02_03050</name>
</gene>
<comment type="caution">
    <text evidence="2">The sequence shown here is derived from an EMBL/GenBank/DDBJ whole genome shotgun (WGS) entry which is preliminary data.</text>
</comment>
<accession>A0A8J3Q1T6</accession>
<sequence>MTAQADRKSLTASIPALLVRSDGRKLPPEVIARLVTARVSAALSQPAQCELSFVTRSGSAAEEGLFALGSQLTVQVHPDSTQLFDGEVTAFELVHAADGAATLRVRAYDRLHRLRKSRHTQVFEATSPSELAQTLTGMPVTAENGGPRLDRVVHHHQHDLELLVEVANGAGLHPVIDGKKVRLVSLEGYGDPVALRLGTALLSARVEANLDRVVQQVRVLGWHTQRAALIDQRADAARTGRKVRLRPDAKNVGGQPERLLVERPGCGEDEMRAAAQAVLDHGAAAAVTVSAIAVGDARLRPGARVRLEGIAAGVAGVYVLTETTHTVDARGYLTQFSTEPPRPAAQPRATTLTMGRVTEVEDPDGCGRVRVSLPTYGDLDAGWLSVLCTGAGPGRGLVALPDVDDTVLLALPHGEPAAGIVLGGLYGTVSPPDAGTAHGRVRRWSLQTAGGQRLLVDDDNQSLILRNNAGSHLDLGEKDVLLHAAGDLVIRAPGHSIKIQAASVDFVQALVPTEGGI</sequence>
<dbReference type="RefSeq" id="WP_203906154.1">
    <property type="nucleotide sequence ID" value="NZ_BONY01000001.1"/>
</dbReference>
<dbReference type="SUPFAM" id="SSF69279">
    <property type="entry name" value="Phage tail proteins"/>
    <property type="match status" value="1"/>
</dbReference>
<proteinExistence type="predicted"/>
<dbReference type="Proteomes" id="UP000612899">
    <property type="component" value="Unassembled WGS sequence"/>
</dbReference>
<evidence type="ECO:0000313" key="2">
    <source>
        <dbReference type="EMBL" id="GIH02238.1"/>
    </source>
</evidence>
<dbReference type="Gene3D" id="2.40.50.230">
    <property type="entry name" value="Gp5 N-terminal domain"/>
    <property type="match status" value="1"/>
</dbReference>
<dbReference type="EMBL" id="BONY01000001">
    <property type="protein sequence ID" value="GIH02238.1"/>
    <property type="molecule type" value="Genomic_DNA"/>
</dbReference>
<dbReference type="InterPro" id="IPR006531">
    <property type="entry name" value="Gp5/Vgr_OB"/>
</dbReference>
<organism evidence="2 3">
    <name type="scientific">Rhizocola hellebori</name>
    <dbReference type="NCBI Taxonomy" id="1392758"/>
    <lineage>
        <taxon>Bacteria</taxon>
        <taxon>Bacillati</taxon>
        <taxon>Actinomycetota</taxon>
        <taxon>Actinomycetes</taxon>
        <taxon>Micromonosporales</taxon>
        <taxon>Micromonosporaceae</taxon>
        <taxon>Rhizocola</taxon>
    </lineage>
</organism>
<keyword evidence="3" id="KW-1185">Reference proteome</keyword>
<dbReference type="InterPro" id="IPR037026">
    <property type="entry name" value="Vgr_OB-fold_dom_sf"/>
</dbReference>